<dbReference type="Proteomes" id="UP000230709">
    <property type="component" value="Chromosome"/>
</dbReference>
<keyword evidence="2" id="KW-1185">Reference proteome</keyword>
<name>A0A2D2CV84_METT3</name>
<dbReference type="InterPro" id="IPR005361">
    <property type="entry name" value="UPF0158"/>
</dbReference>
<protein>
    <submittedName>
        <fullName evidence="1">Uncharacterized protein</fullName>
    </submittedName>
</protein>
<dbReference type="AlphaFoldDB" id="A0A2D2CV84"/>
<dbReference type="RefSeq" id="WP_003610744.1">
    <property type="nucleotide sequence ID" value="NZ_ADVE02000001.1"/>
</dbReference>
<accession>A0A2D2CV84</accession>
<proteinExistence type="predicted"/>
<dbReference type="Pfam" id="PF03682">
    <property type="entry name" value="UPF0158"/>
    <property type="match status" value="1"/>
</dbReference>
<dbReference type="STRING" id="595536.GCA_000178815_00626"/>
<dbReference type="KEGG" id="mtw:CQW49_01585"/>
<gene>
    <name evidence="1" type="ORF">CQW49_01585</name>
</gene>
<dbReference type="EMBL" id="CP023737">
    <property type="protein sequence ID" value="ATQ66731.1"/>
    <property type="molecule type" value="Genomic_DNA"/>
</dbReference>
<evidence type="ECO:0000313" key="2">
    <source>
        <dbReference type="Proteomes" id="UP000230709"/>
    </source>
</evidence>
<sequence>MPIIVDWNELTLAHEFVSTNGGGDAEAFLRRESGMIYWRSIDIEDFEELPDDLDDEEKYLAIPGKRQLDLGKQLVLDFARERLPDLYDDIRDIFRRKGAYGRFKGLLERRGALEDWHAFEAKAQEQALKEWCEENGIEIKGE</sequence>
<evidence type="ECO:0000313" key="1">
    <source>
        <dbReference type="EMBL" id="ATQ66731.1"/>
    </source>
</evidence>
<organism evidence="1 2">
    <name type="scientific">Methylosinus trichosporium (strain ATCC 35070 / NCIMB 11131 / UNIQEM 75 / OB3b)</name>
    <dbReference type="NCBI Taxonomy" id="595536"/>
    <lineage>
        <taxon>Bacteria</taxon>
        <taxon>Pseudomonadati</taxon>
        <taxon>Pseudomonadota</taxon>
        <taxon>Alphaproteobacteria</taxon>
        <taxon>Hyphomicrobiales</taxon>
        <taxon>Methylocystaceae</taxon>
        <taxon>Methylosinus</taxon>
    </lineage>
</organism>
<reference evidence="2" key="1">
    <citation type="submission" date="2017-10" db="EMBL/GenBank/DDBJ databases">
        <title>Completed PacBio SMRT sequence of Methylosinus trichosporium OB3b reveals presence of a third large plasmid.</title>
        <authorList>
            <person name="Charles T.C."/>
            <person name="Lynch M.D.J."/>
            <person name="Heil J.R."/>
            <person name="Cheng J."/>
        </authorList>
    </citation>
    <scope>NUCLEOTIDE SEQUENCE [LARGE SCALE GENOMIC DNA]</scope>
    <source>
        <strain evidence="2">OB3b</strain>
    </source>
</reference>